<evidence type="ECO:0000256" key="3">
    <source>
        <dbReference type="PROSITE-ProRule" id="PRU01091"/>
    </source>
</evidence>
<dbReference type="Proteomes" id="UP001597419">
    <property type="component" value="Unassembled WGS sequence"/>
</dbReference>
<dbReference type="Gene3D" id="1.25.40.10">
    <property type="entry name" value="Tetratricopeptide repeat domain"/>
    <property type="match status" value="2"/>
</dbReference>
<dbReference type="PANTHER" id="PTHR47691">
    <property type="entry name" value="REGULATOR-RELATED"/>
    <property type="match status" value="1"/>
</dbReference>
<organism evidence="5 6">
    <name type="scientific">Amycolatopsis samaneae</name>
    <dbReference type="NCBI Taxonomy" id="664691"/>
    <lineage>
        <taxon>Bacteria</taxon>
        <taxon>Bacillati</taxon>
        <taxon>Actinomycetota</taxon>
        <taxon>Actinomycetes</taxon>
        <taxon>Pseudonocardiales</taxon>
        <taxon>Pseudonocardiaceae</taxon>
        <taxon>Amycolatopsis</taxon>
    </lineage>
</organism>
<evidence type="ECO:0000313" key="5">
    <source>
        <dbReference type="EMBL" id="MFD2460981.1"/>
    </source>
</evidence>
<dbReference type="InterPro" id="IPR001867">
    <property type="entry name" value="OmpR/PhoB-type_DNA-bd"/>
</dbReference>
<accession>A0ABW5GJC4</accession>
<evidence type="ECO:0000256" key="2">
    <source>
        <dbReference type="ARBA" id="ARBA00023125"/>
    </source>
</evidence>
<dbReference type="PROSITE" id="PS51755">
    <property type="entry name" value="OMPR_PHOB"/>
    <property type="match status" value="1"/>
</dbReference>
<dbReference type="CDD" id="cd15831">
    <property type="entry name" value="BTAD"/>
    <property type="match status" value="1"/>
</dbReference>
<dbReference type="SUPFAM" id="SSF46894">
    <property type="entry name" value="C-terminal effector domain of the bipartite response regulators"/>
    <property type="match status" value="1"/>
</dbReference>
<dbReference type="Gene3D" id="3.40.50.300">
    <property type="entry name" value="P-loop containing nucleotide triphosphate hydrolases"/>
    <property type="match status" value="1"/>
</dbReference>
<comment type="caution">
    <text evidence="5">The sequence shown here is derived from an EMBL/GenBank/DDBJ whole genome shotgun (WGS) entry which is preliminary data.</text>
</comment>
<feature type="DNA-binding region" description="OmpR/PhoB-type" evidence="3">
    <location>
        <begin position="1"/>
        <end position="90"/>
    </location>
</feature>
<dbReference type="InterPro" id="IPR058852">
    <property type="entry name" value="HTH_77"/>
</dbReference>
<dbReference type="SUPFAM" id="SSF52540">
    <property type="entry name" value="P-loop containing nucleoside triphosphate hydrolases"/>
    <property type="match status" value="1"/>
</dbReference>
<dbReference type="RefSeq" id="WP_345406463.1">
    <property type="nucleotide sequence ID" value="NZ_BAABHG010000020.1"/>
</dbReference>
<dbReference type="PANTHER" id="PTHR47691:SF3">
    <property type="entry name" value="HTH-TYPE TRANSCRIPTIONAL REGULATOR RV0890C-RELATED"/>
    <property type="match status" value="1"/>
</dbReference>
<name>A0ABW5GJC4_9PSEU</name>
<proteinExistence type="inferred from homology"/>
<dbReference type="InterPro" id="IPR041664">
    <property type="entry name" value="AAA_16"/>
</dbReference>
<reference evidence="6" key="1">
    <citation type="journal article" date="2019" name="Int. J. Syst. Evol. Microbiol.">
        <title>The Global Catalogue of Microorganisms (GCM) 10K type strain sequencing project: providing services to taxonomists for standard genome sequencing and annotation.</title>
        <authorList>
            <consortium name="The Broad Institute Genomics Platform"/>
            <consortium name="The Broad Institute Genome Sequencing Center for Infectious Disease"/>
            <person name="Wu L."/>
            <person name="Ma J."/>
        </authorList>
    </citation>
    <scope>NUCLEOTIDE SEQUENCE [LARGE SCALE GENOMIC DNA]</scope>
    <source>
        <strain evidence="6">CGMCC 4.7643</strain>
    </source>
</reference>
<dbReference type="Pfam" id="PF03704">
    <property type="entry name" value="BTAD"/>
    <property type="match status" value="1"/>
</dbReference>
<dbReference type="PRINTS" id="PR00364">
    <property type="entry name" value="DISEASERSIST"/>
</dbReference>
<dbReference type="SUPFAM" id="SSF48452">
    <property type="entry name" value="TPR-like"/>
    <property type="match status" value="2"/>
</dbReference>
<dbReference type="InterPro" id="IPR016032">
    <property type="entry name" value="Sig_transdc_resp-reg_C-effctor"/>
</dbReference>
<dbReference type="InterPro" id="IPR005158">
    <property type="entry name" value="BTAD"/>
</dbReference>
<dbReference type="InterPro" id="IPR011990">
    <property type="entry name" value="TPR-like_helical_dom_sf"/>
</dbReference>
<dbReference type="Pfam" id="PF00486">
    <property type="entry name" value="Trans_reg_C"/>
    <property type="match status" value="1"/>
</dbReference>
<keyword evidence="2 3" id="KW-0238">DNA-binding</keyword>
<comment type="similarity">
    <text evidence="1">Belongs to the AfsR/DnrI/RedD regulatory family.</text>
</comment>
<gene>
    <name evidence="5" type="ORF">ACFSYJ_20410</name>
</gene>
<dbReference type="Gene3D" id="1.10.10.10">
    <property type="entry name" value="Winged helix-like DNA-binding domain superfamily/Winged helix DNA-binding domain"/>
    <property type="match status" value="1"/>
</dbReference>
<protein>
    <submittedName>
        <fullName evidence="5">BTAD domain-containing putative transcriptional regulator</fullName>
    </submittedName>
</protein>
<evidence type="ECO:0000259" key="4">
    <source>
        <dbReference type="PROSITE" id="PS51755"/>
    </source>
</evidence>
<keyword evidence="6" id="KW-1185">Reference proteome</keyword>
<evidence type="ECO:0000313" key="6">
    <source>
        <dbReference type="Proteomes" id="UP001597419"/>
    </source>
</evidence>
<dbReference type="SMART" id="SM00862">
    <property type="entry name" value="Trans_reg_C"/>
    <property type="match status" value="1"/>
</dbReference>
<dbReference type="Pfam" id="PF25872">
    <property type="entry name" value="HTH_77"/>
    <property type="match status" value="1"/>
</dbReference>
<evidence type="ECO:0000256" key="1">
    <source>
        <dbReference type="ARBA" id="ARBA00005820"/>
    </source>
</evidence>
<dbReference type="SMART" id="SM01043">
    <property type="entry name" value="BTAD"/>
    <property type="match status" value="1"/>
</dbReference>
<dbReference type="InterPro" id="IPR027417">
    <property type="entry name" value="P-loop_NTPase"/>
</dbReference>
<dbReference type="Pfam" id="PF13191">
    <property type="entry name" value="AAA_16"/>
    <property type="match status" value="1"/>
</dbReference>
<dbReference type="InterPro" id="IPR036388">
    <property type="entry name" value="WH-like_DNA-bd_sf"/>
</dbReference>
<feature type="domain" description="OmpR/PhoB-type" evidence="4">
    <location>
        <begin position="1"/>
        <end position="90"/>
    </location>
</feature>
<sequence length="1067" mass="116835">MRVALLGPLRAVEDDGTPIEIGGARLRTLLARLALDAGRPVPAEVLIDGLWGDASPTDAANALQSLVSRLRKALGAGVVESGAAGYRLALRPEDVDAHRFERLAADGHRELAEGRDGRAAELLAEALDLWRGAALADVLDAPYAPAPATRLEELRVEAAEDFFDARIRGGQHAAVLADLTTLADGHPLRERLAGLRIRALAAAGRQSEALAVYAAIRETLADQLGVDPSAELQEIHLAALRGELTPLASAADRLPTRLTTFVGRDDELKLLAELLDGARLVTLVGPGGAGKTRLALEAASRHPAQHRGRVWFVPLAGVRDQEDVLGALLNALEIRELRGPEVDIRRKPVETPTERAFDLLGSAESLLVLDNCEHVIEAAARLVDTVLHRVPSVRVIATSREPLAITGEVLCPLGPLPVPGERASVEEAGELGAMRLFLDRAVAVRPDFVLNASTVDDVARICRSLDGMPLALELAAARLRSMTVAQIALRLDDRFRLLTSGSRTALPRQRTLRAVVEWSWDLLTEAELTLARRLSVFAAGASLEAIEAVCADGVLPEQDVFYVLGSLVEKSIVDAVEDGRGEPRYRMLETIRVYARERLSEVDEEAVVRTRMFDYYAGFVERLEPRLRSRDQLDVIARYEEENANLIAALRSAISLSEVDIASRLMGGMYWYLVTLGHGELAEKLVKQLLAFGDRLRPDVHAAMNLSEAMMLIPSELPSPERMAVLLDDCVRTDAHARFPAFVIAIPMMAFLSGDRELAQREVERAKGAADPWMRAGGHWAEGFILLDEGKLDDADVALDHSIAGFRQVGDRWGTAMARSFQAMNLSRRGNGAEAIEAYQEGLRLALELKSPEDTAQQWWRLMLEYVRVGDLATAEREIEAARRYAAGTGNRQLDVITMLGELETLVQRGDYANARELLPAIRQRSEQLSIPLEILDEWLGASTARLDIGEDRLDDAESWALAAMRKSAKRPDFPDLASSADVLAVILLRRGRPEEAATVLGLAARVRGIFDFGDPETRRLIETLRGELSDARYEEIVTEAQSLSKTDVLDRLMSTVDSIADARRRE</sequence>
<dbReference type="EMBL" id="JBHUKU010000009">
    <property type="protein sequence ID" value="MFD2460981.1"/>
    <property type="molecule type" value="Genomic_DNA"/>
</dbReference>